<protein>
    <submittedName>
        <fullName evidence="3">PQQ-like domain-containing protein</fullName>
    </submittedName>
</protein>
<dbReference type="InterPro" id="IPR015943">
    <property type="entry name" value="WD40/YVTN_repeat-like_dom_sf"/>
</dbReference>
<dbReference type="STRING" id="999627.SAMN05216236_13344"/>
<reference evidence="3 4" key="1">
    <citation type="submission" date="2016-10" db="EMBL/GenBank/DDBJ databases">
        <authorList>
            <person name="de Groot N.N."/>
        </authorList>
    </citation>
    <scope>NUCLEOTIDE SEQUENCE [LARGE SCALE GENOMIC DNA]</scope>
    <source>
        <strain evidence="3 4">CGMCC 1.10959</strain>
    </source>
</reference>
<feature type="region of interest" description="Disordered" evidence="1">
    <location>
        <begin position="82"/>
        <end position="109"/>
    </location>
</feature>
<dbReference type="SUPFAM" id="SSF51004">
    <property type="entry name" value="C-terminal (heme d1) domain of cytochrome cd1-nitrite reductase"/>
    <property type="match status" value="1"/>
</dbReference>
<dbReference type="PANTHER" id="PTHR47197">
    <property type="entry name" value="PROTEIN NIRF"/>
    <property type="match status" value="1"/>
</dbReference>
<sequence length="353" mass="36803">MTRVRILSALSLAGSLMTSWAAQAGIVYIPEGSADSVLMVESETGEPIGRIVGVEAVHGLAGAPGTRYLVAGSYTEINPESVAQRAKPEGVSQADHSAHHARPAQASMPTGKGVSLLTVLDAGTGEVVRRIEVPGAVHHTAVSPDGRWAMATHPSGDGVSLIDLTTLDYADFIATGLMPNYVSFSSDSSRAYVSNAGNGTLSELDLGRRILSRNLLAGEGPEHFALSRDGATVFVADAQAGTVLRLDIASGAVTATYEFGAELHGLDLSDREDTLFVAVKGADQLAAIDLASGATRLRQLAPAPYHVTVDDGGETLFVSSRDAPRVWVVDRVSLQVTSEIGVEGEGHQMVVLP</sequence>
<dbReference type="InterPro" id="IPR011048">
    <property type="entry name" value="Haem_d1_sf"/>
</dbReference>
<feature type="chain" id="PRO_5010368123" evidence="2">
    <location>
        <begin position="25"/>
        <end position="353"/>
    </location>
</feature>
<dbReference type="Proteomes" id="UP000182466">
    <property type="component" value="Unassembled WGS sequence"/>
</dbReference>
<keyword evidence="2" id="KW-0732">Signal</keyword>
<dbReference type="InterPro" id="IPR051200">
    <property type="entry name" value="Host-pathogen_enzymatic-act"/>
</dbReference>
<feature type="signal peptide" evidence="2">
    <location>
        <begin position="1"/>
        <end position="24"/>
    </location>
</feature>
<evidence type="ECO:0000256" key="1">
    <source>
        <dbReference type="SAM" id="MobiDB-lite"/>
    </source>
</evidence>
<organism evidence="3 4">
    <name type="scientific">Sedimentitalea nanhaiensis</name>
    <dbReference type="NCBI Taxonomy" id="999627"/>
    <lineage>
        <taxon>Bacteria</taxon>
        <taxon>Pseudomonadati</taxon>
        <taxon>Pseudomonadota</taxon>
        <taxon>Alphaproteobacteria</taxon>
        <taxon>Rhodobacterales</taxon>
        <taxon>Paracoccaceae</taxon>
        <taxon>Sedimentitalea</taxon>
    </lineage>
</organism>
<dbReference type="Gene3D" id="2.130.10.10">
    <property type="entry name" value="YVTN repeat-like/Quinoprotein amine dehydrogenase"/>
    <property type="match status" value="2"/>
</dbReference>
<keyword evidence="4" id="KW-1185">Reference proteome</keyword>
<dbReference type="eggNOG" id="COG3391">
    <property type="taxonomic scope" value="Bacteria"/>
</dbReference>
<dbReference type="PANTHER" id="PTHR47197:SF3">
    <property type="entry name" value="DIHYDRO-HEME D1 DEHYDROGENASE"/>
    <property type="match status" value="1"/>
</dbReference>
<evidence type="ECO:0000313" key="3">
    <source>
        <dbReference type="EMBL" id="SFU14610.1"/>
    </source>
</evidence>
<dbReference type="OrthoDB" id="24300at2"/>
<dbReference type="AlphaFoldDB" id="A0A1I7DSE3"/>
<proteinExistence type="predicted"/>
<evidence type="ECO:0000313" key="4">
    <source>
        <dbReference type="Proteomes" id="UP000182466"/>
    </source>
</evidence>
<dbReference type="RefSeq" id="WP_027261394.1">
    <property type="nucleotide sequence ID" value="NZ_FPAW01000033.1"/>
</dbReference>
<name>A0A1I7DSE3_9RHOB</name>
<gene>
    <name evidence="3" type="ORF">SAMN05216236_13344</name>
</gene>
<dbReference type="EMBL" id="FPAW01000033">
    <property type="protein sequence ID" value="SFU14610.1"/>
    <property type="molecule type" value="Genomic_DNA"/>
</dbReference>
<accession>A0A1I7DSE3</accession>
<evidence type="ECO:0000256" key="2">
    <source>
        <dbReference type="SAM" id="SignalP"/>
    </source>
</evidence>